<evidence type="ECO:0000313" key="2">
    <source>
        <dbReference type="Proteomes" id="UP000197446"/>
    </source>
</evidence>
<comment type="caution">
    <text evidence="1">The sequence shown here is derived from an EMBL/GenBank/DDBJ whole genome shotgun (WGS) entry which is preliminary data.</text>
</comment>
<reference evidence="1 2" key="1">
    <citation type="journal article" date="2007" name="Int. J. Syst. Evol. Microbiol.">
        <title>Description of Pelomonas aquatica sp. nov. and Pelomonas puraquae sp. nov., isolated from industrial and haemodialysis water.</title>
        <authorList>
            <person name="Gomila M."/>
            <person name="Bowien B."/>
            <person name="Falsen E."/>
            <person name="Moore E.R."/>
            <person name="Lalucat J."/>
        </authorList>
    </citation>
    <scope>NUCLEOTIDE SEQUENCE [LARGE SCALE GENOMIC DNA]</scope>
    <source>
        <strain evidence="1 2">CCUG 52769</strain>
    </source>
</reference>
<dbReference type="Proteomes" id="UP000197446">
    <property type="component" value="Unassembled WGS sequence"/>
</dbReference>
<organism evidence="1 2">
    <name type="scientific">Roseateles puraquae</name>
    <dbReference type="NCBI Taxonomy" id="431059"/>
    <lineage>
        <taxon>Bacteria</taxon>
        <taxon>Pseudomonadati</taxon>
        <taxon>Pseudomonadota</taxon>
        <taxon>Betaproteobacteria</taxon>
        <taxon>Burkholderiales</taxon>
        <taxon>Sphaerotilaceae</taxon>
        <taxon>Roseateles</taxon>
    </lineage>
</organism>
<dbReference type="OrthoDB" id="8400336at2"/>
<evidence type="ECO:0000313" key="1">
    <source>
        <dbReference type="EMBL" id="OWQ98131.1"/>
    </source>
</evidence>
<dbReference type="EMBL" id="NISI01000022">
    <property type="protein sequence ID" value="OWQ98131.1"/>
    <property type="molecule type" value="Genomic_DNA"/>
</dbReference>
<gene>
    <name evidence="1" type="ORF">CDO81_26635</name>
</gene>
<dbReference type="NCBIfam" id="NF041551">
    <property type="entry name" value="YlcI_YnfO_N"/>
    <property type="match status" value="1"/>
</dbReference>
<name>A0A254MXQ4_9BURK</name>
<accession>A0A254MXQ4</accession>
<proteinExistence type="predicted"/>
<protein>
    <recommendedName>
        <fullName evidence="3">Prevent-host-death protein</fullName>
    </recommendedName>
</protein>
<dbReference type="AlphaFoldDB" id="A0A254MXQ4"/>
<dbReference type="RefSeq" id="WP_088486304.1">
    <property type="nucleotide sequence ID" value="NZ_NISI01000022.1"/>
</dbReference>
<evidence type="ECO:0008006" key="3">
    <source>
        <dbReference type="Google" id="ProtNLM"/>
    </source>
</evidence>
<sequence length="97" mass="10954">MKTAIIPQVRIEPQLRADLDAVLRDGETLSEFVESTVRGAVEHRLVQSAFAARADEAWARFQRTGTGRPAEDVIADMRTRLEARRKELQSKHRPSDA</sequence>
<keyword evidence="2" id="KW-1185">Reference proteome</keyword>